<keyword evidence="2" id="KW-0175">Coiled coil</keyword>
<evidence type="ECO:0000256" key="2">
    <source>
        <dbReference type="SAM" id="Coils"/>
    </source>
</evidence>
<dbReference type="Pfam" id="PF02493">
    <property type="entry name" value="MORN"/>
    <property type="match status" value="3"/>
</dbReference>
<evidence type="ECO:0000256" key="1">
    <source>
        <dbReference type="ARBA" id="ARBA00022737"/>
    </source>
</evidence>
<protein>
    <submittedName>
        <fullName evidence="4">Uncharacterized protein</fullName>
    </submittedName>
</protein>
<feature type="compositionally biased region" description="Basic and acidic residues" evidence="3">
    <location>
        <begin position="377"/>
        <end position="397"/>
    </location>
</feature>
<feature type="region of interest" description="Disordered" evidence="3">
    <location>
        <begin position="367"/>
        <end position="400"/>
    </location>
</feature>
<keyword evidence="1" id="KW-0677">Repeat</keyword>
<reference evidence="4" key="1">
    <citation type="submission" date="2023-08" db="EMBL/GenBank/DDBJ databases">
        <authorList>
            <person name="Audoor S."/>
            <person name="Bilcke G."/>
        </authorList>
    </citation>
    <scope>NUCLEOTIDE SEQUENCE</scope>
</reference>
<proteinExistence type="predicted"/>
<feature type="compositionally biased region" description="Polar residues" evidence="3">
    <location>
        <begin position="367"/>
        <end position="376"/>
    </location>
</feature>
<evidence type="ECO:0000313" key="4">
    <source>
        <dbReference type="EMBL" id="CAJ1936385.1"/>
    </source>
</evidence>
<dbReference type="EMBL" id="CAKOGP040000557">
    <property type="protein sequence ID" value="CAJ1936385.1"/>
    <property type="molecule type" value="Genomic_DNA"/>
</dbReference>
<feature type="coiled-coil region" evidence="2">
    <location>
        <begin position="101"/>
        <end position="141"/>
    </location>
</feature>
<dbReference type="Gene3D" id="2.20.110.10">
    <property type="entry name" value="Histone H3 K4-specific methyltransferase SET7/9 N-terminal domain"/>
    <property type="match status" value="1"/>
</dbReference>
<dbReference type="PANTHER" id="PTHR43215">
    <property type="entry name" value="RADIAL SPOKE HEAD 1 HOMOLOG"/>
    <property type="match status" value="1"/>
</dbReference>
<comment type="caution">
    <text evidence="4">The sequence shown here is derived from an EMBL/GenBank/DDBJ whole genome shotgun (WGS) entry which is preliminary data.</text>
</comment>
<dbReference type="PANTHER" id="PTHR43215:SF14">
    <property type="entry name" value="RADIAL SPOKE HEAD 1 HOMOLOG"/>
    <property type="match status" value="1"/>
</dbReference>
<dbReference type="SUPFAM" id="SSF82185">
    <property type="entry name" value="Histone H3 K4-specific methyltransferase SET7/9 N-terminal domain"/>
    <property type="match status" value="1"/>
</dbReference>
<dbReference type="Proteomes" id="UP001295423">
    <property type="component" value="Unassembled WGS sequence"/>
</dbReference>
<organism evidence="4 5">
    <name type="scientific">Cylindrotheca closterium</name>
    <dbReference type="NCBI Taxonomy" id="2856"/>
    <lineage>
        <taxon>Eukaryota</taxon>
        <taxon>Sar</taxon>
        <taxon>Stramenopiles</taxon>
        <taxon>Ochrophyta</taxon>
        <taxon>Bacillariophyta</taxon>
        <taxon>Bacillariophyceae</taxon>
        <taxon>Bacillariophycidae</taxon>
        <taxon>Bacillariales</taxon>
        <taxon>Bacillariaceae</taxon>
        <taxon>Cylindrotheca</taxon>
    </lineage>
</organism>
<accession>A0AAD2CLN7</accession>
<keyword evidence="5" id="KW-1185">Reference proteome</keyword>
<evidence type="ECO:0000313" key="5">
    <source>
        <dbReference type="Proteomes" id="UP001295423"/>
    </source>
</evidence>
<dbReference type="InterPro" id="IPR003409">
    <property type="entry name" value="MORN"/>
</dbReference>
<gene>
    <name evidence="4" type="ORF">CYCCA115_LOCUS5165</name>
</gene>
<evidence type="ECO:0000256" key="3">
    <source>
        <dbReference type="SAM" id="MobiDB-lite"/>
    </source>
</evidence>
<name>A0AAD2CLN7_9STRA</name>
<dbReference type="AlphaFoldDB" id="A0AAD2CLN7"/>
<dbReference type="SMART" id="SM00698">
    <property type="entry name" value="MORN"/>
    <property type="match status" value="3"/>
</dbReference>
<sequence length="434" mass="50212">MDEAKEEEVDIYHDSKGSSKTSVRKSLLIPMLGGNSAGFDGYDEFKNYALLDDKCDKYKKASKDGKRQIENDIIEHLEKQGYYFAKKEKKGDNRWYRETDAKRKQIKIKNLYDQVKKAETMKNLEAEIQESKGKIEKLEKRDLFDEYLREVMDSKIDLKFTDCLGRKGIFHGKAPASDQQFRGMMLYPRDYGIQMFQGIWTKERSFHRGILEYSNRAVYCGDFIGRNDETNDYRHGSGKWSKCHSLKFSETYVGEWQEDLRHGKGEERLVRDGGIELYEGNFEGDQRHGQGTCVYADGSKYTGEWFNGMRDGRGTEYSSDGARRDGIWVQNEHEDTRLNCEMSVDKVFGREITDVDGDVSMLSSKISSLGFPSNSNEDAKTRISDSKENHNRIESRNRNTTQSILSQLMHDDGSFPSVEDINVARKQYHPNRIL</sequence>